<evidence type="ECO:0000313" key="2">
    <source>
        <dbReference type="Proteomes" id="UP000016930"/>
    </source>
</evidence>
<reference evidence="1 2" key="1">
    <citation type="journal article" date="2012" name="Proc. Natl. Acad. Sci. U.S.A.">
        <title>Comparative genomics of Ceriporiopsis subvermispora and Phanerochaete chrysosporium provide insight into selective ligninolysis.</title>
        <authorList>
            <person name="Fernandez-Fueyo E."/>
            <person name="Ruiz-Duenas F.J."/>
            <person name="Ferreira P."/>
            <person name="Floudas D."/>
            <person name="Hibbett D.S."/>
            <person name="Canessa P."/>
            <person name="Larrondo L.F."/>
            <person name="James T.Y."/>
            <person name="Seelenfreund D."/>
            <person name="Lobos S."/>
            <person name="Polanco R."/>
            <person name="Tello M."/>
            <person name="Honda Y."/>
            <person name="Watanabe T."/>
            <person name="Watanabe T."/>
            <person name="Ryu J.S."/>
            <person name="Kubicek C.P."/>
            <person name="Schmoll M."/>
            <person name="Gaskell J."/>
            <person name="Hammel K.E."/>
            <person name="St John F.J."/>
            <person name="Vanden Wymelenberg A."/>
            <person name="Sabat G."/>
            <person name="Splinter BonDurant S."/>
            <person name="Syed K."/>
            <person name="Yadav J.S."/>
            <person name="Doddapaneni H."/>
            <person name="Subramanian V."/>
            <person name="Lavin J.L."/>
            <person name="Oguiza J.A."/>
            <person name="Perez G."/>
            <person name="Pisabarro A.G."/>
            <person name="Ramirez L."/>
            <person name="Santoyo F."/>
            <person name="Master E."/>
            <person name="Coutinho P.M."/>
            <person name="Henrissat B."/>
            <person name="Lombard V."/>
            <person name="Magnuson J.K."/>
            <person name="Kuees U."/>
            <person name="Hori C."/>
            <person name="Igarashi K."/>
            <person name="Samejima M."/>
            <person name="Held B.W."/>
            <person name="Barry K.W."/>
            <person name="LaButti K.M."/>
            <person name="Lapidus A."/>
            <person name="Lindquist E.A."/>
            <person name="Lucas S.M."/>
            <person name="Riley R."/>
            <person name="Salamov A.A."/>
            <person name="Hoffmeister D."/>
            <person name="Schwenk D."/>
            <person name="Hadar Y."/>
            <person name="Yarden O."/>
            <person name="de Vries R.P."/>
            <person name="Wiebenga A."/>
            <person name="Stenlid J."/>
            <person name="Eastwood D."/>
            <person name="Grigoriev I.V."/>
            <person name="Berka R.M."/>
            <person name="Blanchette R.A."/>
            <person name="Kersten P."/>
            <person name="Martinez A.T."/>
            <person name="Vicuna R."/>
            <person name="Cullen D."/>
        </authorList>
    </citation>
    <scope>NUCLEOTIDE SEQUENCE [LARGE SCALE GENOMIC DNA]</scope>
    <source>
        <strain evidence="1 2">B</strain>
    </source>
</reference>
<accession>M2RAI7</accession>
<protein>
    <submittedName>
        <fullName evidence="1">Uncharacterized protein</fullName>
    </submittedName>
</protein>
<keyword evidence="2" id="KW-1185">Reference proteome</keyword>
<gene>
    <name evidence="1" type="ORF">CERSUDRAFT_89981</name>
</gene>
<dbReference type="Proteomes" id="UP000016930">
    <property type="component" value="Unassembled WGS sequence"/>
</dbReference>
<proteinExistence type="predicted"/>
<dbReference type="AlphaFoldDB" id="M2RAI7"/>
<dbReference type="HOGENOM" id="CLU_578694_0_0_1"/>
<evidence type="ECO:0000313" key="1">
    <source>
        <dbReference type="EMBL" id="EMD41415.1"/>
    </source>
</evidence>
<sequence length="472" mass="54267">MDIVTVDGGTRIPSGLIERGLAGAIRACESVLVYPTVNAKRVIGDLLRVEHLFGFVVSAISESAFATIRYCIVHELFSIFKTGDVSKIVPTSLAYQVLSNLSLVLLRAPYPPDYVPLSDLEKTRGRLELVWRALQVIPDLVYCFEETAMVSAIEDDFRDCEHFRVKSKKTHWRADKRVRRLEDVDTTPFTRLCLVVPTSKAELERMIKVLVVFQRVTLLEFFLFLRDGSLRNMFARMYLSSRAPAQTHLADERDEERRTNLEPIRQDVPSEAFLFEQTAELADVTPVTPLVPSYDKIHFYVAEDLGEWKIIMEPRFKKFLEKADGRIRKILRKKLWELSHGQFSKDNQKRLLGNTTEIPIYEAKMTRNTRLIVGAKRARTPPLDSEILDTQYQVDCIYCPKVKMDLQMLHIIDVSNHTQLERGIWDYVEGCVAKGGKEYKKRCTYRKAPYHKGDKVVPSASFSLPIDWSCEP</sequence>
<dbReference type="OrthoDB" id="3156807at2759"/>
<organism evidence="1 2">
    <name type="scientific">Ceriporiopsis subvermispora (strain B)</name>
    <name type="common">White-rot fungus</name>
    <name type="synonym">Gelatoporia subvermispora</name>
    <dbReference type="NCBI Taxonomy" id="914234"/>
    <lineage>
        <taxon>Eukaryota</taxon>
        <taxon>Fungi</taxon>
        <taxon>Dikarya</taxon>
        <taxon>Basidiomycota</taxon>
        <taxon>Agaricomycotina</taxon>
        <taxon>Agaricomycetes</taxon>
        <taxon>Polyporales</taxon>
        <taxon>Gelatoporiaceae</taxon>
        <taxon>Gelatoporia</taxon>
    </lineage>
</organism>
<dbReference type="EMBL" id="KB445791">
    <property type="protein sequence ID" value="EMD41415.1"/>
    <property type="molecule type" value="Genomic_DNA"/>
</dbReference>
<name>M2RAI7_CERS8</name>
<dbReference type="STRING" id="914234.M2RAI7"/>